<comment type="subunit">
    <text evidence="1">Homodimer.</text>
</comment>
<reference evidence="4 5" key="1">
    <citation type="submission" date="2018-04" db="EMBL/GenBank/DDBJ databases">
        <title>WGS assembly of Panicum hallii var. hallii HAL2.</title>
        <authorList>
            <person name="Lovell J."/>
            <person name="Jenkins J."/>
            <person name="Lowry D."/>
            <person name="Mamidi S."/>
            <person name="Sreedasyam A."/>
            <person name="Weng X."/>
            <person name="Barry K."/>
            <person name="Bonette J."/>
            <person name="Campitelli B."/>
            <person name="Daum C."/>
            <person name="Gordon S."/>
            <person name="Gould B."/>
            <person name="Lipzen A."/>
            <person name="MacQueen A."/>
            <person name="Palacio-Mejia J."/>
            <person name="Plott C."/>
            <person name="Shakirov E."/>
            <person name="Shu S."/>
            <person name="Yoshinaga Y."/>
            <person name="Zane M."/>
            <person name="Rokhsar D."/>
            <person name="Grimwood J."/>
            <person name="Schmutz J."/>
            <person name="Juenger T."/>
        </authorList>
    </citation>
    <scope>NUCLEOTIDE SEQUENCE [LARGE SCALE GENOMIC DNA]</scope>
    <source>
        <strain evidence="5">cv. HAL2</strain>
    </source>
</reference>
<dbReference type="InterPro" id="IPR052957">
    <property type="entry name" value="Auxin_embryo_med"/>
</dbReference>
<dbReference type="EMBL" id="CM009756">
    <property type="protein sequence ID" value="PUZ44966.1"/>
    <property type="molecule type" value="Genomic_DNA"/>
</dbReference>
<protein>
    <recommendedName>
        <fullName evidence="3">Sacsin/Nov domain-containing protein</fullName>
    </recommendedName>
</protein>
<dbReference type="NCBIfam" id="NF047352">
    <property type="entry name" value="P_loop_sacsin"/>
    <property type="match status" value="1"/>
</dbReference>
<feature type="region of interest" description="Disordered" evidence="2">
    <location>
        <begin position="1"/>
        <end position="23"/>
    </location>
</feature>
<organism evidence="4 5">
    <name type="scientific">Panicum hallii var. hallii</name>
    <dbReference type="NCBI Taxonomy" id="1504633"/>
    <lineage>
        <taxon>Eukaryota</taxon>
        <taxon>Viridiplantae</taxon>
        <taxon>Streptophyta</taxon>
        <taxon>Embryophyta</taxon>
        <taxon>Tracheophyta</taxon>
        <taxon>Spermatophyta</taxon>
        <taxon>Magnoliopsida</taxon>
        <taxon>Liliopsida</taxon>
        <taxon>Poales</taxon>
        <taxon>Poaceae</taxon>
        <taxon>PACMAD clade</taxon>
        <taxon>Panicoideae</taxon>
        <taxon>Panicodae</taxon>
        <taxon>Paniceae</taxon>
        <taxon>Panicinae</taxon>
        <taxon>Panicum</taxon>
        <taxon>Panicum sect. Panicum</taxon>
    </lineage>
</organism>
<proteinExistence type="predicted"/>
<dbReference type="InterPro" id="IPR058210">
    <property type="entry name" value="SACS/Nov_dom"/>
</dbReference>
<dbReference type="Pfam" id="PF25794">
    <property type="entry name" value="SACS"/>
    <property type="match status" value="1"/>
</dbReference>
<keyword evidence="5" id="KW-1185">Reference proteome</keyword>
<name>A0A2T7CNQ8_9POAL</name>
<dbReference type="Proteomes" id="UP000244336">
    <property type="component" value="Chromosome 8"/>
</dbReference>
<dbReference type="PANTHER" id="PTHR32387:SF12">
    <property type="entry name" value="PROTEIN NO VEIN C-TERMINAL DOMAIN-CONTAINING PROTEIN"/>
    <property type="match status" value="1"/>
</dbReference>
<evidence type="ECO:0000313" key="5">
    <source>
        <dbReference type="Proteomes" id="UP000244336"/>
    </source>
</evidence>
<dbReference type="Gene3D" id="3.30.565.10">
    <property type="entry name" value="Histidine kinase-like ATPase, C-terminal domain"/>
    <property type="match status" value="1"/>
</dbReference>
<gene>
    <name evidence="4" type="ORF">GQ55_8G182500</name>
</gene>
<evidence type="ECO:0000256" key="1">
    <source>
        <dbReference type="ARBA" id="ARBA00011738"/>
    </source>
</evidence>
<evidence type="ECO:0000256" key="2">
    <source>
        <dbReference type="SAM" id="MobiDB-lite"/>
    </source>
</evidence>
<dbReference type="InterPro" id="IPR036890">
    <property type="entry name" value="HATPase_C_sf"/>
</dbReference>
<accession>A0A2T7CNQ8</accession>
<dbReference type="PANTHER" id="PTHR32387">
    <property type="entry name" value="WU:FJ29H11"/>
    <property type="match status" value="1"/>
</dbReference>
<dbReference type="OrthoDB" id="600835at2759"/>
<feature type="domain" description="Sacsin/Nov" evidence="3">
    <location>
        <begin position="58"/>
        <end position="162"/>
    </location>
</feature>
<dbReference type="STRING" id="1504633.A0A2T7CNQ8"/>
<sequence>MSSSPPAAAAAAAPPPPLSPREHVERIRRERYFIGRGERNPLAEDMHQAVNYLSQELYSKDVHFLMELIQNAEDNDYPSGATPALEFVITSKDITCSGATATLLVFNNENGFTPANIESICRIGKSTKRGNRSSGYIGEKGIGFKSVFLVSRNPHIFSNGYQIKFSEDPCAECGIGYIVPEWVEQNPSNLDIAKIYGSSKSLPTTTFILPLKCDKIDVVKKELSNTHPEVLLFLSKIRQISVREVNDDLNATSLSQISISSEADALTRKDISAESYTLHLSADEDKTDEKHCSYYIWKQHFPVKPECYVQKRERIDQWVIMLAFPHGQRLSKGVGSPGVYAFLPTEMATNFPFIIQADFLLSSSRESILLDSQWNRGILECVPSAFENAFLALVKSTESAPVFALPPVFKFLPLNHSSLELMDSVRLSIRKKLIDVDIVPSETCSSVKSFHKPTEVYRLNSAFWSIINRAVKLGVDVPNISSHGTNILNSYFDSEAYDDVLGFLRIGYVDSEWYGRCIQGSDLVELLPEDVYFDLLSFVAQNWKAMFAGTNMVQIPLVKCVGRGGVMTYRSVYEATTSDKRLCMLSDEECAPSIINWNNDYFSTVSGTLFMPLSTQKALGLFSKKTTVMEWLEKYVAVKTLTLHEYALMVVKALPEKSLVLAFTRFIYHLHSQKLMPEWSVKHICNIIPLVDNCGHVVIRRGIVLVPSKGSKWAALLGENPWRPQNYVELGDDYLCSGNSSGEHICEDQFLSFIKVYIQATDMPFLIPPDASFPAASSSLTAQNAVLLLEWIENLRSRGVGLPEKFISCIMHGNWLMTSAGFRSPADSFMSNAEWACLFQANLAFVDVPMIDQEYYRGQIVDFREVLGTLGVKFEFSQAMSYIGKRFMSIVTSTPTGDMVLSLLRFIRFLRKEHMSSDHLIETIKGGDWLKTCSGYRSPAGSVLFSSEWIIPSEISCLPFVDIDFYGHEISECKSELQHLGVHVTFKQNYQTIVDNINLPTGPVTAGAAILLLKCIRHANSCKNLVKRLKKRQWLKTNAGFRAPRETFLLDPEWKCLVKFADVVPLINLTFYGNEILTYRDELMKIGVVGSLEQASNSITYNLKQLLSTSSLTKEIRVALLSCYKDLSDEHKTFPANILKFMRTEKWLHTTQGFRPPNKCVLFDSSWEPIMAVASLPFIDDSDSSSGTGKEIYSYKKELKALGVTVDYDQGADFVLSCLCTVEGPQMPNNTNVVSPYIGLHIISDSGNTSESTVENAVALNAAESPPLLASTTLLYPLKLMQRSANPKSFAPQIRKMQMKSTLGYRYADQCILYDLAWSSYLRREDGPFIDEAFYGPEILSYRTEFRLIGVVVDVGYGCSLLAQDLTHFFRVDTITRIYKYLSVFKWEPRNKRDKWIWIPNTRNRGQWVRPADCTLHDRNGLFSTHFSVLDKYYEKDLLGFFSNVLGVRHCPRVLDHCILWRSWECTSFELTPASCSFFWEFIGNRWNATTAKLLSGSVTRVPVLSGGKIILREVEDVFVPDDLLLKHLFDQFCSDPIFVWYPTGLSFTSRAQMDTIYQRLGVRAISKAVTKDETHVLNMNRCQVVEAKDAMVTPGLLRIILAFLANPALKIGSDKRHQMASYLLSVTALEMTEPISVSYQIKLSLGRTVTVKGPRMFMWERENRKLYMQKSEGPHGRTTRMEFATCFGEEISQGLLYERVDLIPSLTELLKVGLLVGFEEDEVEYLLKTKNLQLYSEDEDFLLGAFPPENYEDDNDF</sequence>
<feature type="compositionally biased region" description="Low complexity" evidence="2">
    <location>
        <begin position="1"/>
        <end position="12"/>
    </location>
</feature>
<dbReference type="SUPFAM" id="SSF55874">
    <property type="entry name" value="ATPase domain of HSP90 chaperone/DNA topoisomerase II/histidine kinase"/>
    <property type="match status" value="1"/>
</dbReference>
<evidence type="ECO:0000259" key="3">
    <source>
        <dbReference type="Pfam" id="PF25794"/>
    </source>
</evidence>
<dbReference type="Gramene" id="PUZ44966">
    <property type="protein sequence ID" value="PUZ44966"/>
    <property type="gene ID" value="GQ55_8G182500"/>
</dbReference>
<evidence type="ECO:0000313" key="4">
    <source>
        <dbReference type="EMBL" id="PUZ44966.1"/>
    </source>
</evidence>